<dbReference type="Pfam" id="PF00962">
    <property type="entry name" value="A_deaminase"/>
    <property type="match status" value="1"/>
</dbReference>
<evidence type="ECO:0000256" key="6">
    <source>
        <dbReference type="ARBA" id="ARBA00022833"/>
    </source>
</evidence>
<keyword evidence="10" id="KW-1185">Reference proteome</keyword>
<keyword evidence="5" id="KW-0378">Hydrolase</keyword>
<evidence type="ECO:0000256" key="3">
    <source>
        <dbReference type="ARBA" id="ARBA00012784"/>
    </source>
</evidence>
<comment type="cofactor">
    <cofactor evidence="1">
        <name>Zn(2+)</name>
        <dbReference type="ChEBI" id="CHEBI:29105"/>
    </cofactor>
</comment>
<evidence type="ECO:0000313" key="9">
    <source>
        <dbReference type="EMBL" id="MCJ2179016.1"/>
    </source>
</evidence>
<dbReference type="SUPFAM" id="SSF51556">
    <property type="entry name" value="Metallo-dependent hydrolases"/>
    <property type="match status" value="1"/>
</dbReference>
<dbReference type="Proteomes" id="UP001162880">
    <property type="component" value="Unassembled WGS sequence"/>
</dbReference>
<protein>
    <recommendedName>
        <fullName evidence="3">adenosine deaminase</fullName>
        <ecNumber evidence="3">3.5.4.4</ecNumber>
    </recommendedName>
</protein>
<keyword evidence="7" id="KW-0732">Signal</keyword>
<keyword evidence="6" id="KW-0862">Zinc</keyword>
<feature type="domain" description="Adenosine deaminase" evidence="8">
    <location>
        <begin position="173"/>
        <end position="460"/>
    </location>
</feature>
<dbReference type="InterPro" id="IPR001365">
    <property type="entry name" value="A_deaminase_dom"/>
</dbReference>
<evidence type="ECO:0000256" key="4">
    <source>
        <dbReference type="ARBA" id="ARBA00022723"/>
    </source>
</evidence>
<dbReference type="InterPro" id="IPR006330">
    <property type="entry name" value="Ado/ade_deaminase"/>
</dbReference>
<comment type="similarity">
    <text evidence="2">Belongs to the metallo-dependent hydrolases superfamily. Adenosine and AMP deaminases family.</text>
</comment>
<evidence type="ECO:0000259" key="8">
    <source>
        <dbReference type="Pfam" id="PF00962"/>
    </source>
</evidence>
<dbReference type="EMBL" id="JALHLE010000013">
    <property type="protein sequence ID" value="MCJ2179016.1"/>
    <property type="molecule type" value="Genomic_DNA"/>
</dbReference>
<organism evidence="9 10">
    <name type="scientific">Novosphingobium album</name>
    <name type="common">ex Hu et al. 2023</name>
    <dbReference type="NCBI Taxonomy" id="2930093"/>
    <lineage>
        <taxon>Bacteria</taxon>
        <taxon>Pseudomonadati</taxon>
        <taxon>Pseudomonadota</taxon>
        <taxon>Alphaproteobacteria</taxon>
        <taxon>Sphingomonadales</taxon>
        <taxon>Sphingomonadaceae</taxon>
        <taxon>Novosphingobium</taxon>
    </lineage>
</organism>
<feature type="chain" id="PRO_5047017758" description="adenosine deaminase" evidence="7">
    <location>
        <begin position="35"/>
        <end position="522"/>
    </location>
</feature>
<accession>A0ABT0B1S0</accession>
<comment type="caution">
    <text evidence="9">The sequence shown here is derived from an EMBL/GenBank/DDBJ whole genome shotgun (WGS) entry which is preliminary data.</text>
</comment>
<reference evidence="9" key="1">
    <citation type="submission" date="2022-03" db="EMBL/GenBank/DDBJ databases">
        <title>Identification of a novel bacterium isolated from mangrove sediments.</title>
        <authorList>
            <person name="Pan X."/>
        </authorList>
    </citation>
    <scope>NUCLEOTIDE SEQUENCE</scope>
    <source>
        <strain evidence="9">B2580</strain>
    </source>
</reference>
<evidence type="ECO:0000313" key="10">
    <source>
        <dbReference type="Proteomes" id="UP001162880"/>
    </source>
</evidence>
<feature type="signal peptide" evidence="7">
    <location>
        <begin position="1"/>
        <end position="34"/>
    </location>
</feature>
<evidence type="ECO:0000256" key="1">
    <source>
        <dbReference type="ARBA" id="ARBA00001947"/>
    </source>
</evidence>
<evidence type="ECO:0000256" key="7">
    <source>
        <dbReference type="SAM" id="SignalP"/>
    </source>
</evidence>
<dbReference type="PANTHER" id="PTHR11409">
    <property type="entry name" value="ADENOSINE DEAMINASE"/>
    <property type="match status" value="1"/>
</dbReference>
<keyword evidence="4" id="KW-0479">Metal-binding</keyword>
<dbReference type="InterPro" id="IPR032466">
    <property type="entry name" value="Metal_Hydrolase"/>
</dbReference>
<dbReference type="RefSeq" id="WP_243993582.1">
    <property type="nucleotide sequence ID" value="NZ_JALHLE010000013.1"/>
</dbReference>
<sequence>MLTSRNERPAGPRLRALAWLAGAALSLVPAAVSADAASEAAASAMLDQVSGNAARLRMFLQAMPKGGDLHNHLGGSVYAEDFLDVAAQKGMCADAGITRIVPGPCSDELQIAKMASERPFVFAQLVDALSTRGYQRGVGADEVSGHTQFFRSFDRFGAASTGENGRWLALARQSAARNGVSYLELMLDPPGMAAFVRAAGTGPADEAGIAALYAKDSAELAPLLDGFVKDFDQIESEANAQLSCGTAAADPACDVAVHYLTYAMRGFPPRMAWRTLLVSFAMAHRDPRVVGVNIVMPEDDPVALRDYGLHMAMFRFLEARYPDVSVTMHAGELALGLVPPADLADHIARAVASGARRIGHGTDIAYEDKAPETLARMAREGIAVEVNLTSNAVILGVKGGEHPIALYRSMGVPVALSTDDEGVLRSDMTNEYRRAVTDQGLGYADLKSLARASLEYAFLPGASLWRDRKLGTAVADCAASFESKHCKPFLAANEKARLQADLETRFDRFEHALGRFNYPQGS</sequence>
<dbReference type="Gene3D" id="3.20.20.140">
    <property type="entry name" value="Metal-dependent hydrolases"/>
    <property type="match status" value="1"/>
</dbReference>
<dbReference type="PANTHER" id="PTHR11409:SF43">
    <property type="entry name" value="ADENOSINE DEAMINASE"/>
    <property type="match status" value="1"/>
</dbReference>
<evidence type="ECO:0000256" key="2">
    <source>
        <dbReference type="ARBA" id="ARBA00006676"/>
    </source>
</evidence>
<gene>
    <name evidence="9" type="ORF">MTR64_10600</name>
</gene>
<dbReference type="EC" id="3.5.4.4" evidence="3"/>
<evidence type="ECO:0000256" key="5">
    <source>
        <dbReference type="ARBA" id="ARBA00022801"/>
    </source>
</evidence>
<name>A0ABT0B1S0_9SPHN</name>
<proteinExistence type="inferred from homology"/>